<feature type="region of interest" description="Disordered" evidence="1">
    <location>
        <begin position="147"/>
        <end position="176"/>
    </location>
</feature>
<comment type="caution">
    <text evidence="4">The sequence shown here is derived from an EMBL/GenBank/DDBJ whole genome shotgun (WGS) entry which is preliminary data.</text>
</comment>
<feature type="chain" id="PRO_5020948655" evidence="2">
    <location>
        <begin position="25"/>
        <end position="176"/>
    </location>
</feature>
<keyword evidence="2" id="KW-0732">Signal</keyword>
<feature type="domain" description="DUF4136" evidence="3">
    <location>
        <begin position="27"/>
        <end position="175"/>
    </location>
</feature>
<reference evidence="4 5" key="1">
    <citation type="submission" date="2019-02" db="EMBL/GenBank/DDBJ databases">
        <title>Genomic Encyclopedia of Archaeal and Bacterial Type Strains, Phase II (KMG-II): from individual species to whole genera.</title>
        <authorList>
            <person name="Goeker M."/>
        </authorList>
    </citation>
    <scope>NUCLEOTIDE SEQUENCE [LARGE SCALE GENOMIC DNA]</scope>
    <source>
        <strain evidence="4 5">DSM 18101</strain>
    </source>
</reference>
<evidence type="ECO:0000256" key="2">
    <source>
        <dbReference type="SAM" id="SignalP"/>
    </source>
</evidence>
<dbReference type="Pfam" id="PF13590">
    <property type="entry name" value="DUF4136"/>
    <property type="match status" value="1"/>
</dbReference>
<keyword evidence="5" id="KW-1185">Reference proteome</keyword>
<evidence type="ECO:0000313" key="4">
    <source>
        <dbReference type="EMBL" id="RZU43238.1"/>
    </source>
</evidence>
<gene>
    <name evidence="4" type="ORF">BDD14_4875</name>
</gene>
<protein>
    <submittedName>
        <fullName evidence="4">Uncharacterized protein DUF4136</fullName>
    </submittedName>
</protein>
<organism evidence="4 5">
    <name type="scientific">Edaphobacter modestus</name>
    <dbReference type="NCBI Taxonomy" id="388466"/>
    <lineage>
        <taxon>Bacteria</taxon>
        <taxon>Pseudomonadati</taxon>
        <taxon>Acidobacteriota</taxon>
        <taxon>Terriglobia</taxon>
        <taxon>Terriglobales</taxon>
        <taxon>Acidobacteriaceae</taxon>
        <taxon>Edaphobacter</taxon>
    </lineage>
</organism>
<feature type="compositionally biased region" description="Polar residues" evidence="1">
    <location>
        <begin position="147"/>
        <end position="156"/>
    </location>
</feature>
<feature type="signal peptide" evidence="2">
    <location>
        <begin position="1"/>
        <end position="24"/>
    </location>
</feature>
<evidence type="ECO:0000313" key="5">
    <source>
        <dbReference type="Proteomes" id="UP000292958"/>
    </source>
</evidence>
<evidence type="ECO:0000259" key="3">
    <source>
        <dbReference type="Pfam" id="PF13590"/>
    </source>
</evidence>
<dbReference type="AlphaFoldDB" id="A0A4Q7YZJ6"/>
<proteinExistence type="predicted"/>
<evidence type="ECO:0000256" key="1">
    <source>
        <dbReference type="SAM" id="MobiDB-lite"/>
    </source>
</evidence>
<sequence length="176" mass="19488">MNRTFRIYPTILGIALLICSAAIAQDVKYNFMPGTNFAKYHTYKWISIEGGAHPNQIMDAEIRQAVDAQLATKGLTKSSDNKADLNVGYQIAVDQEKQWNAYGMGGVRWGGGGMATATQSTINIGSLVLDMYDPDTKQLVWTGTATKTIDPSNNQEKNQKNLDKSMEKLLKHYPPK</sequence>
<dbReference type="Proteomes" id="UP000292958">
    <property type="component" value="Unassembled WGS sequence"/>
</dbReference>
<dbReference type="RefSeq" id="WP_130421645.1">
    <property type="nucleotide sequence ID" value="NZ_SHKW01000001.1"/>
</dbReference>
<accession>A0A4Q7YZJ6</accession>
<feature type="compositionally biased region" description="Basic and acidic residues" evidence="1">
    <location>
        <begin position="157"/>
        <end position="170"/>
    </location>
</feature>
<dbReference type="OrthoDB" id="118896at2"/>
<dbReference type="Gene3D" id="3.30.160.670">
    <property type="match status" value="1"/>
</dbReference>
<dbReference type="InterPro" id="IPR025411">
    <property type="entry name" value="DUF4136"/>
</dbReference>
<name>A0A4Q7YZJ6_9BACT</name>
<dbReference type="EMBL" id="SHKW01000001">
    <property type="protein sequence ID" value="RZU43238.1"/>
    <property type="molecule type" value="Genomic_DNA"/>
</dbReference>